<dbReference type="PANTHER" id="PTHR19957:SF307">
    <property type="entry name" value="PROTEIN SSO1-RELATED"/>
    <property type="match status" value="1"/>
</dbReference>
<organism evidence="9 10">
    <name type="scientific">Adineta ricciae</name>
    <name type="common">Rotifer</name>
    <dbReference type="NCBI Taxonomy" id="249248"/>
    <lineage>
        <taxon>Eukaryota</taxon>
        <taxon>Metazoa</taxon>
        <taxon>Spiralia</taxon>
        <taxon>Gnathifera</taxon>
        <taxon>Rotifera</taxon>
        <taxon>Eurotatoria</taxon>
        <taxon>Bdelloidea</taxon>
        <taxon>Adinetida</taxon>
        <taxon>Adinetidae</taxon>
        <taxon>Adineta</taxon>
    </lineage>
</organism>
<dbReference type="InterPro" id="IPR006011">
    <property type="entry name" value="Syntaxin_N"/>
</dbReference>
<dbReference type="InterPro" id="IPR017452">
    <property type="entry name" value="GPCR_Rhodpsn_7TM"/>
</dbReference>
<dbReference type="Proteomes" id="UP000663828">
    <property type="component" value="Unassembled WGS sequence"/>
</dbReference>
<evidence type="ECO:0000256" key="5">
    <source>
        <dbReference type="ARBA" id="ARBA00023136"/>
    </source>
</evidence>
<dbReference type="PANTHER" id="PTHR19957">
    <property type="entry name" value="SYNTAXIN"/>
    <property type="match status" value="1"/>
</dbReference>
<feature type="transmembrane region" description="Helical" evidence="6">
    <location>
        <begin position="406"/>
        <end position="426"/>
    </location>
</feature>
<evidence type="ECO:0000259" key="8">
    <source>
        <dbReference type="PROSITE" id="PS50262"/>
    </source>
</evidence>
<dbReference type="Gene3D" id="1.20.58.70">
    <property type="match status" value="1"/>
</dbReference>
<feature type="transmembrane region" description="Helical" evidence="6">
    <location>
        <begin position="322"/>
        <end position="343"/>
    </location>
</feature>
<protein>
    <recommendedName>
        <fullName evidence="11">G-protein coupled receptors family 1 profile domain-containing protein</fullName>
    </recommendedName>
</protein>
<evidence type="ECO:0000256" key="4">
    <source>
        <dbReference type="ARBA" id="ARBA00022989"/>
    </source>
</evidence>
<feature type="domain" description="G-protein coupled receptors family 1 profile" evidence="8">
    <location>
        <begin position="301"/>
        <end position="561"/>
    </location>
</feature>
<evidence type="ECO:0008006" key="11">
    <source>
        <dbReference type="Google" id="ProtNLM"/>
    </source>
</evidence>
<reference evidence="9" key="1">
    <citation type="submission" date="2021-02" db="EMBL/GenBank/DDBJ databases">
        <authorList>
            <person name="Nowell W R."/>
        </authorList>
    </citation>
    <scope>NUCLEOTIDE SEQUENCE</scope>
</reference>
<dbReference type="AlphaFoldDB" id="A0A814K0Y3"/>
<evidence type="ECO:0000256" key="1">
    <source>
        <dbReference type="ARBA" id="ARBA00004211"/>
    </source>
</evidence>
<dbReference type="InterPro" id="IPR000727">
    <property type="entry name" value="T_SNARE_dom"/>
</dbReference>
<dbReference type="InterPro" id="IPR010989">
    <property type="entry name" value="SNARE"/>
</dbReference>
<dbReference type="Gene3D" id="1.20.5.110">
    <property type="match status" value="1"/>
</dbReference>
<sequence length="648" mass="75644">MVKDRFQEFQESVNRYRDDEDSNIERYFAVIDMEEDFLHDIFYRINLIESNVNDLARLTQLIEPLHDAMLAPLPDIQIKHKLDETIVRVREKASVVRKLLSEMNHHQETKINARHRIIRAQTEVLSQRFYEIMNRHYQAVVIHHERCKLRIIRQIQLVGKALSDSEIDKLCDYGQTVWCLQSVADLREEHHKLNDIENRHMHFVQLEKEIKELKNLFDELAHLVQEQGQSVTSIEQYMENIKDYTERVNQILPLVIDETRSVKKYIKMSLIAAFSNGTLAQIQQQLVHYGYSTYLAIGVTGCSLNILLLTRRQFRTSSCCTYFKAMSVISLIHLTVALGLYLYTLHFDDPVGTNLIACKLRFYIVQSTAMMYRWCLVIACFDRFALSSTNVRLRSFAQVKVAQRVLPINILVWLVLTVHIPIVYSIRSNICSIFSNISASLYQSVFIATAGFIIPVSVMTTCALLIRRNLAIKRQRRQQNTSQGVELQKLQSRRDQQVLIMLFVQMFFYGSTIIPLSAMSFYSALTIYITKNLDRIIRERFLSFLAEMINFLFPVCSFYLYTISSQIFRTELKLMFHSLLRCQWENTNTRIAPSGNELRNRTVPEPVGSITLGARAKKPDMKKVESITDITQQRQQRQEHLVCRVDIQ</sequence>
<feature type="transmembrane region" description="Helical" evidence="6">
    <location>
        <begin position="363"/>
        <end position="385"/>
    </location>
</feature>
<feature type="transmembrane region" description="Helical" evidence="6">
    <location>
        <begin position="446"/>
        <end position="466"/>
    </location>
</feature>
<feature type="transmembrane region" description="Helical" evidence="6">
    <location>
        <begin position="541"/>
        <end position="561"/>
    </location>
</feature>
<dbReference type="GO" id="GO:0005484">
    <property type="term" value="F:SNAP receptor activity"/>
    <property type="evidence" value="ECO:0007669"/>
    <property type="project" value="TreeGrafter"/>
</dbReference>
<comment type="subcellular location">
    <subcellularLocation>
        <location evidence="1">Membrane</location>
        <topology evidence="1">Single-pass type IV membrane protein</topology>
    </subcellularLocation>
</comment>
<keyword evidence="3 6" id="KW-0812">Transmembrane</keyword>
<keyword evidence="4 6" id="KW-1133">Transmembrane helix</keyword>
<feature type="transmembrane region" description="Helical" evidence="6">
    <location>
        <begin position="498"/>
        <end position="529"/>
    </location>
</feature>
<dbReference type="GO" id="GO:0000149">
    <property type="term" value="F:SNARE binding"/>
    <property type="evidence" value="ECO:0007669"/>
    <property type="project" value="TreeGrafter"/>
</dbReference>
<dbReference type="Pfam" id="PF00804">
    <property type="entry name" value="Syntaxin"/>
    <property type="match status" value="1"/>
</dbReference>
<dbReference type="Gene3D" id="1.20.1070.10">
    <property type="entry name" value="Rhodopsin 7-helix transmembrane proteins"/>
    <property type="match status" value="1"/>
</dbReference>
<dbReference type="GO" id="GO:0008021">
    <property type="term" value="C:synaptic vesicle"/>
    <property type="evidence" value="ECO:0007669"/>
    <property type="project" value="TreeGrafter"/>
</dbReference>
<evidence type="ECO:0000256" key="2">
    <source>
        <dbReference type="ARBA" id="ARBA00009063"/>
    </source>
</evidence>
<name>A0A814K0Y3_ADIRI</name>
<dbReference type="PROSITE" id="PS50192">
    <property type="entry name" value="T_SNARE"/>
    <property type="match status" value="1"/>
</dbReference>
<dbReference type="InterPro" id="IPR045242">
    <property type="entry name" value="Syntaxin"/>
</dbReference>
<dbReference type="GO" id="GO:0048787">
    <property type="term" value="C:presynaptic active zone membrane"/>
    <property type="evidence" value="ECO:0007669"/>
    <property type="project" value="TreeGrafter"/>
</dbReference>
<comment type="caution">
    <text evidence="9">The sequence shown here is derived from an EMBL/GenBank/DDBJ whole genome shotgun (WGS) entry which is preliminary data.</text>
</comment>
<keyword evidence="5 6" id="KW-0472">Membrane</keyword>
<evidence type="ECO:0000313" key="9">
    <source>
        <dbReference type="EMBL" id="CAF1044696.1"/>
    </source>
</evidence>
<gene>
    <name evidence="9" type="ORF">XAT740_LOCUS15453</name>
</gene>
<proteinExistence type="inferred from homology"/>
<dbReference type="GO" id="GO:0031629">
    <property type="term" value="P:synaptic vesicle fusion to presynaptic active zone membrane"/>
    <property type="evidence" value="ECO:0007669"/>
    <property type="project" value="TreeGrafter"/>
</dbReference>
<dbReference type="SUPFAM" id="SSF47661">
    <property type="entry name" value="t-snare proteins"/>
    <property type="match status" value="1"/>
</dbReference>
<evidence type="ECO:0000259" key="7">
    <source>
        <dbReference type="PROSITE" id="PS50192"/>
    </source>
</evidence>
<dbReference type="GO" id="GO:0031201">
    <property type="term" value="C:SNARE complex"/>
    <property type="evidence" value="ECO:0007669"/>
    <property type="project" value="TreeGrafter"/>
</dbReference>
<dbReference type="GO" id="GO:0006886">
    <property type="term" value="P:intracellular protein transport"/>
    <property type="evidence" value="ECO:0007669"/>
    <property type="project" value="TreeGrafter"/>
</dbReference>
<dbReference type="GO" id="GO:0048278">
    <property type="term" value="P:vesicle docking"/>
    <property type="evidence" value="ECO:0007669"/>
    <property type="project" value="TreeGrafter"/>
</dbReference>
<comment type="similarity">
    <text evidence="2">Belongs to the syntaxin family.</text>
</comment>
<evidence type="ECO:0000313" key="10">
    <source>
        <dbReference type="Proteomes" id="UP000663828"/>
    </source>
</evidence>
<feature type="domain" description="T-SNARE coiled-coil homology" evidence="7">
    <location>
        <begin position="193"/>
        <end position="255"/>
    </location>
</feature>
<dbReference type="SUPFAM" id="SSF81321">
    <property type="entry name" value="Family A G protein-coupled receptor-like"/>
    <property type="match status" value="1"/>
</dbReference>
<dbReference type="PROSITE" id="PS50262">
    <property type="entry name" value="G_PROTEIN_RECEP_F1_2"/>
    <property type="match status" value="1"/>
</dbReference>
<dbReference type="EMBL" id="CAJNOR010000954">
    <property type="protein sequence ID" value="CAF1044696.1"/>
    <property type="molecule type" value="Genomic_DNA"/>
</dbReference>
<evidence type="ECO:0000256" key="3">
    <source>
        <dbReference type="ARBA" id="ARBA00022692"/>
    </source>
</evidence>
<dbReference type="SMART" id="SM00397">
    <property type="entry name" value="t_SNARE"/>
    <property type="match status" value="1"/>
</dbReference>
<feature type="transmembrane region" description="Helical" evidence="6">
    <location>
        <begin position="291"/>
        <end position="310"/>
    </location>
</feature>
<evidence type="ECO:0000256" key="6">
    <source>
        <dbReference type="SAM" id="Phobius"/>
    </source>
</evidence>
<accession>A0A814K0Y3</accession>
<keyword evidence="10" id="KW-1185">Reference proteome</keyword>